<dbReference type="Pfam" id="PF21097">
    <property type="entry name" value="SR_plectin_7"/>
    <property type="match status" value="1"/>
</dbReference>
<dbReference type="SUPFAM" id="SSF46966">
    <property type="entry name" value="Spectrin repeat"/>
    <property type="match status" value="3"/>
</dbReference>
<dbReference type="Pfam" id="PF17902">
    <property type="entry name" value="SH3_10"/>
    <property type="match status" value="1"/>
</dbReference>
<dbReference type="PANTHER" id="PTHR23169:SF24">
    <property type="entry name" value="DYSTONIN"/>
    <property type="match status" value="1"/>
</dbReference>
<dbReference type="Gene3D" id="3.30.160.780">
    <property type="match status" value="1"/>
</dbReference>
<dbReference type="GO" id="GO:0045104">
    <property type="term" value="P:intermediate filament cytoskeleton organization"/>
    <property type="evidence" value="ECO:0007669"/>
    <property type="project" value="InterPro"/>
</dbReference>
<accession>A0A8C4TAP8</accession>
<keyword evidence="5" id="KW-0963">Cytoplasm</keyword>
<dbReference type="InterPro" id="IPR035915">
    <property type="entry name" value="Plakin_repeat_sf"/>
</dbReference>
<dbReference type="InterPro" id="IPR018159">
    <property type="entry name" value="Spectrin/alpha-actinin"/>
</dbReference>
<keyword evidence="6" id="KW-0597">Phosphoprotein</keyword>
<evidence type="ECO:0000256" key="4">
    <source>
        <dbReference type="ARBA" id="ARBA00022443"/>
    </source>
</evidence>
<feature type="compositionally biased region" description="Low complexity" evidence="12">
    <location>
        <begin position="42"/>
        <end position="60"/>
    </location>
</feature>
<dbReference type="FunFam" id="3.90.1290.10:FF:000002">
    <property type="entry name" value="Plectin a"/>
    <property type="match status" value="1"/>
</dbReference>
<dbReference type="FunFam" id="1.20.58.60:FF:000010">
    <property type="entry name" value="plectin isoform X2"/>
    <property type="match status" value="1"/>
</dbReference>
<dbReference type="InterPro" id="IPR001452">
    <property type="entry name" value="SH3_domain"/>
</dbReference>
<keyword evidence="9 11" id="KW-0175">Coiled coil</keyword>
<feature type="coiled-coil region" evidence="11">
    <location>
        <begin position="947"/>
        <end position="1104"/>
    </location>
</feature>
<dbReference type="InterPro" id="IPR043197">
    <property type="entry name" value="Plakin"/>
</dbReference>
<feature type="region of interest" description="Disordered" evidence="12">
    <location>
        <begin position="1"/>
        <end position="29"/>
    </location>
</feature>
<comment type="similarity">
    <text evidence="3">Belongs to the plakin or cytolinker family.</text>
</comment>
<dbReference type="Pfam" id="PF00681">
    <property type="entry name" value="Plectin"/>
    <property type="match status" value="4"/>
</dbReference>
<evidence type="ECO:0000256" key="2">
    <source>
        <dbReference type="ARBA" id="ARBA00004568"/>
    </source>
</evidence>
<evidence type="ECO:0000256" key="1">
    <source>
        <dbReference type="ARBA" id="ARBA00004496"/>
    </source>
</evidence>
<keyword evidence="15" id="KW-1185">Reference proteome</keyword>
<dbReference type="InterPro" id="IPR041573">
    <property type="entry name" value="Desmoplakin_Spectrin-like"/>
</dbReference>
<evidence type="ECO:0000256" key="12">
    <source>
        <dbReference type="SAM" id="MobiDB-lite"/>
    </source>
</evidence>
<dbReference type="FunFam" id="2.30.30.40:FF:000011">
    <property type="entry name" value="Microtubule-actin cross-linking factor 1"/>
    <property type="match status" value="1"/>
</dbReference>
<reference evidence="14" key="2">
    <citation type="submission" date="2025-08" db="UniProtKB">
        <authorList>
            <consortium name="Ensembl"/>
        </authorList>
    </citation>
    <scope>IDENTIFICATION</scope>
</reference>
<dbReference type="GO" id="GO:0030057">
    <property type="term" value="C:desmosome"/>
    <property type="evidence" value="ECO:0007669"/>
    <property type="project" value="UniProtKB-SubCell"/>
</dbReference>
<keyword evidence="4 10" id="KW-0728">SH3 domain</keyword>
<dbReference type="GO" id="GO:0005886">
    <property type="term" value="C:plasma membrane"/>
    <property type="evidence" value="ECO:0007669"/>
    <property type="project" value="UniProtKB-SubCell"/>
</dbReference>
<evidence type="ECO:0000313" key="14">
    <source>
        <dbReference type="Ensembl" id="ENSECRP00000028813.1"/>
    </source>
</evidence>
<sequence>MISGITQSLNSGFSQSLSPSLPSSLTSSLTPSLMPGLSPGLTSSYTSSLTPSQTSSLTPGITPGLQSPMVPSYLGGMDSGSLQTLKLMQIRKPLLKSSLADPSLTEEEVNMKFVQDLLNWVDEMQLQLDRAEWGSDLQSVESHFENHKNVHGAIEEFQMSLKEAKISEIQMTPPLKHSYSEKLGRLESQYGKLLNTSRNRQKHLDTLHEFVSRATRELIWLNEKEEEEVAYDWSDRSSNLAKKKDYHADLMRVLDDKERVIKSVQEMAEQLLLENHPARLTIEAYRAAMQTQWSWILQLCGCVEQHLKENTLYFEFFNDARESLDYLKTLQETIQRKYSCDRTSTLHKLEDLIQESMDEKEQLLQYRSTVASLVGRAKAIVQLKLRSPDSPIRTSIPVKAICDYRQIEITIYKDDECVLANNSHRAKWKIISPTGNEAMVPSVCFTIPPPNKEAIEYAGRIEQLYQNVLALWHQSHINMKSVVSWRYLMNDIEAIRNGKVASIKTMLPGEHQQVLSNLQTHFEDFLDDTEESEIFTISDRNHLEREVEICKQYYEELLKSAEREEHEESVYNLFISDVRNFRMRLESCEERLIRQIRTPLQRDDLQESALRIAEQEKSKKEMDRLKEDLETMKGKCEMFLNQSSTSPSAPTLSSELNLVVQNMNQIYSMSAIYLEKLKTVNLVVKNSQAAEALVKLYEAKLCEEDAVNADAKAIESIMGTLKQWRTEIDEKREVFHDLEDELQKARTVSERMFKTHNERDFDLDWHKEKADQLTERWQSVHSQVESRLRDLEGISKSLRYYKDTYFALNDWIKEMEATQLRMQENQPEDSKALAELLNQQKVLVSEIEVKQSKIDECQKYSEQYSAAVKDYELQLMTYRAMVDSQHKSPVKRRRMQSSSDMIIQEFMDLRTRYTALVTLMTQYVKFASETLKRTEEEERRRAVNATSQSYEVEMQKLKKLVKELEGSLEKIKQQKEHLEQELPKVVASAENELSKKQKIIEEINHQKTKAEYEAKEYRLELEATVRKKAAAEQDLEHTRQLILQAESKQAAVEEKLRVLKKEIEDSTMARRKMEEHLRRKDIDVQDLEQQKRILEKELRTKELAEGDLKLRLMQQEEAKEAEAKMMRSEIMHSVVRESHQQSALPYSVGYLNSEMESKKTEALQLKVDELILEKKKAENDLKSLKSELNSLEIQKNAVEEKAQLFKDCLEEANNKMKLFQLELQQKNSSQSSHMLNLREMESELANGRQKSEELRQEAAELKKSVFRLQEEVKSLQRDKDSLEQECLFHKTEIDGLSEQLRMKHEDLLKRASTEQESSHKTKFLEDDLSNAKSEIDKLRFKVSELTRVNVKSENDIRSLKINVDTCQQDRVFFEEKLKSQRTELENMREQLSKAKEEIMLKTKAEQEAQLKNRSLDMELQKTNRLVHQLKEKVEELRRINVESDVALKNVKSELEKLAMEKSSHQQQVDIFKSQAEGYKSQIKIVEDELMKKNKMSQEYQLKLRSYEEDMKRMAELQQKVKELNLININNEKDLRALKSEHNSTTMEKKSAELKVQSQKTEIDDVNIKLKKAKEDLQKESREVQKNQTRIRELEAELQKCKLVAEDFRRKSENLRDASVSSEKYAESFKLELQNLKKEKSAAQEKVHLQTTEMNLLKQRLDKVQMEFQQRQRDDVMGNQRIKKLEEELGQYKKMVQEHKSKLDLQRKEHEQKLQTIQRETQQKLQQKESSVKLEFDQKARTQSQNIETAERENKFLRQEIEQLKAINQNFLKNKQEMQKDMDALLMKFQYAEKERGTANNEIHNAKSYIVELENENVKLKANVTQADNIRKEVSLENTRLKHALAESERKQELTDQEARTLKEHIFNNRKEMSTLKEMVTIFDSTVNTNGIKEKAIDLKLQDQLNYQDSKELFLRPRSETEVNSLRKHTELDKCDLVKRELQITTHVITANEDLKEKLEEELRKMKLTAEITKLEQNKVTDEVMKLMQESENILKDREIMHNKSRELEADFINHENSYSVQTSRVYQTPNQYVDTANVNVQMDISVMKHDIMSTDLANNVFGKVEMTNHDSRDIFSTPHPELIMTKRVTNSFVSPGNSSLKSEWSHTGTDDKFKFRGLRDYVTASALAEAKILDLNTLKRLELGMTTIEEVQESLEDYISSRTVIAGLYVESGKKKVSFMDAANKGLMAKSYALEFLEAQAATGFITDSQTGRKYSVEEAVHNDIVSTEFRDKLLDAEKAAIGYVHGGKTLSVFQAMENRLIERMKGKKIIELQISTGGIIDPQRSIRLSPETAIDQGMLNRFTLTHLHDPSSNPRGFHNPNTGQSMYYSELLKLCVLDVSGKDLLLPFGDRSISSPSPTKPQRILVVESNTGAEMTIYDAYCKQKIDQKMYQKLSEQESEWKETSDLDSNNLTVTVLSDGKSGRGFVLEDALKEGTVGTSEVTKYKVGIITINELADQLIAKHKVLTVSDCPITGFWDTLSNKRLTFLQALQLNLVERLTAIRLLEAQACTGGIYDPSTGKKYSVSDALKRGLIDDSLNRQIQQAELAYSGVISPHTKKPLSIAEAMKNHLFPKDVGQRCLEFQFLTGGLIDPNTGGKIRLEEAIRTGLIDANTAMKLKDDKFHAKSLTCPKTKKKMSFKEALDRAVYDCHTGLKILEASKPQVPGGSTSIYYMRTF</sequence>
<dbReference type="Pfam" id="PF21019">
    <property type="entry name" value="Spectrin_3"/>
    <property type="match status" value="1"/>
</dbReference>
<feature type="domain" description="SH3" evidence="13">
    <location>
        <begin position="393"/>
        <end position="450"/>
    </location>
</feature>
<dbReference type="InterPro" id="IPR001101">
    <property type="entry name" value="Plectin_repeat"/>
</dbReference>
<dbReference type="InterPro" id="IPR041615">
    <property type="entry name" value="Desmoplakin_SH3"/>
</dbReference>
<feature type="region of interest" description="Disordered" evidence="12">
    <location>
        <begin position="42"/>
        <end position="64"/>
    </location>
</feature>
<dbReference type="GO" id="GO:0043588">
    <property type="term" value="P:skin development"/>
    <property type="evidence" value="ECO:0007669"/>
    <property type="project" value="TreeGrafter"/>
</dbReference>
<reference evidence="14" key="3">
    <citation type="submission" date="2025-09" db="UniProtKB">
        <authorList>
            <consortium name="Ensembl"/>
        </authorList>
    </citation>
    <scope>IDENTIFICATION</scope>
</reference>
<evidence type="ECO:0000313" key="15">
    <source>
        <dbReference type="Proteomes" id="UP000694620"/>
    </source>
</evidence>
<dbReference type="GO" id="GO:0098609">
    <property type="term" value="P:cell-cell adhesion"/>
    <property type="evidence" value="ECO:0007669"/>
    <property type="project" value="TreeGrafter"/>
</dbReference>
<dbReference type="CDD" id="cd00176">
    <property type="entry name" value="SPEC"/>
    <property type="match status" value="1"/>
</dbReference>
<organism evidence="14 15">
    <name type="scientific">Erpetoichthys calabaricus</name>
    <name type="common">Rope fish</name>
    <name type="synonym">Calamoichthys calabaricus</name>
    <dbReference type="NCBI Taxonomy" id="27687"/>
    <lineage>
        <taxon>Eukaryota</taxon>
        <taxon>Metazoa</taxon>
        <taxon>Chordata</taxon>
        <taxon>Craniata</taxon>
        <taxon>Vertebrata</taxon>
        <taxon>Euteleostomi</taxon>
        <taxon>Actinopterygii</taxon>
        <taxon>Polypteriformes</taxon>
        <taxon>Polypteridae</taxon>
        <taxon>Erpetoichthys</taxon>
    </lineage>
</organism>
<dbReference type="GO" id="GO:0042060">
    <property type="term" value="P:wound healing"/>
    <property type="evidence" value="ECO:0007669"/>
    <property type="project" value="TreeGrafter"/>
</dbReference>
<dbReference type="Gene3D" id="1.20.58.60">
    <property type="match status" value="3"/>
</dbReference>
<protein>
    <recommendedName>
        <fullName evidence="13">SH3 domain-containing protein</fullName>
    </recommendedName>
</protein>
<evidence type="ECO:0000256" key="8">
    <source>
        <dbReference type="ARBA" id="ARBA00022949"/>
    </source>
</evidence>
<dbReference type="GO" id="GO:0014704">
    <property type="term" value="C:intercalated disc"/>
    <property type="evidence" value="ECO:0007669"/>
    <property type="project" value="TreeGrafter"/>
</dbReference>
<dbReference type="Gene3D" id="2.30.30.40">
    <property type="entry name" value="SH3 Domains"/>
    <property type="match status" value="1"/>
</dbReference>
<dbReference type="GO" id="GO:0005737">
    <property type="term" value="C:cytoplasm"/>
    <property type="evidence" value="ECO:0007669"/>
    <property type="project" value="UniProtKB-SubCell"/>
</dbReference>
<evidence type="ECO:0000256" key="3">
    <source>
        <dbReference type="ARBA" id="ARBA00009109"/>
    </source>
</evidence>
<feature type="coiled-coil region" evidence="11">
    <location>
        <begin position="1948"/>
        <end position="1977"/>
    </location>
</feature>
<dbReference type="SMART" id="SM00150">
    <property type="entry name" value="SPEC"/>
    <property type="match status" value="3"/>
</dbReference>
<dbReference type="SMART" id="SM00250">
    <property type="entry name" value="PLEC"/>
    <property type="match status" value="10"/>
</dbReference>
<dbReference type="GO" id="GO:0005882">
    <property type="term" value="C:intermediate filament"/>
    <property type="evidence" value="ECO:0007669"/>
    <property type="project" value="TreeGrafter"/>
</dbReference>
<feature type="coiled-coil region" evidence="11">
    <location>
        <begin position="1160"/>
        <end position="1850"/>
    </location>
</feature>
<evidence type="ECO:0000256" key="7">
    <source>
        <dbReference type="ARBA" id="ARBA00022737"/>
    </source>
</evidence>
<feature type="compositionally biased region" description="Low complexity" evidence="12">
    <location>
        <begin position="8"/>
        <end position="29"/>
    </location>
</feature>
<keyword evidence="7" id="KW-0677">Repeat</keyword>
<evidence type="ECO:0000256" key="11">
    <source>
        <dbReference type="SAM" id="Coils"/>
    </source>
</evidence>
<evidence type="ECO:0000256" key="6">
    <source>
        <dbReference type="ARBA" id="ARBA00022553"/>
    </source>
</evidence>
<dbReference type="FunFam" id="1.20.58.60:FF:000052">
    <property type="entry name" value="dystonin isoform X2"/>
    <property type="match status" value="1"/>
</dbReference>
<reference evidence="14" key="1">
    <citation type="submission" date="2021-06" db="EMBL/GenBank/DDBJ databases">
        <authorList>
            <consortium name="Wellcome Sanger Institute Data Sharing"/>
        </authorList>
    </citation>
    <scope>NUCLEOTIDE SEQUENCE [LARGE SCALE GENOMIC DNA]</scope>
</reference>
<dbReference type="GO" id="GO:0005198">
    <property type="term" value="F:structural molecule activity"/>
    <property type="evidence" value="ECO:0007669"/>
    <property type="project" value="TreeGrafter"/>
</dbReference>
<dbReference type="GeneTree" id="ENSGT00940000155008"/>
<dbReference type="PANTHER" id="PTHR23169">
    <property type="entry name" value="ENVOPLAKIN"/>
    <property type="match status" value="1"/>
</dbReference>
<feature type="coiled-coil region" evidence="11">
    <location>
        <begin position="612"/>
        <end position="642"/>
    </location>
</feature>
<evidence type="ECO:0000256" key="5">
    <source>
        <dbReference type="ARBA" id="ARBA00022490"/>
    </source>
</evidence>
<dbReference type="SUPFAM" id="SSF75399">
    <property type="entry name" value="Plakin repeat"/>
    <property type="match status" value="2"/>
</dbReference>
<dbReference type="FunFam" id="1.20.58.60:FF:000009">
    <property type="entry name" value="dystonin isoform X1"/>
    <property type="match status" value="1"/>
</dbReference>
<keyword evidence="8" id="KW-0965">Cell junction</keyword>
<dbReference type="Pfam" id="PF18373">
    <property type="entry name" value="Spectrin_2"/>
    <property type="match status" value="1"/>
</dbReference>
<feature type="coiled-coil region" evidence="11">
    <location>
        <begin position="721"/>
        <end position="748"/>
    </location>
</feature>
<evidence type="ECO:0000256" key="9">
    <source>
        <dbReference type="ARBA" id="ARBA00023054"/>
    </source>
</evidence>
<name>A0A8C4TAP8_ERPCA</name>
<dbReference type="SUPFAM" id="SSF57997">
    <property type="entry name" value="Tropomyosin"/>
    <property type="match status" value="1"/>
</dbReference>
<evidence type="ECO:0000256" key="10">
    <source>
        <dbReference type="PROSITE-ProRule" id="PRU00192"/>
    </source>
</evidence>
<proteinExistence type="inferred from homology"/>
<dbReference type="Proteomes" id="UP000694620">
    <property type="component" value="Chromosome 15"/>
</dbReference>
<evidence type="ECO:0000259" key="13">
    <source>
        <dbReference type="PROSITE" id="PS50002"/>
    </source>
</evidence>
<dbReference type="Gene3D" id="1.20.58.1060">
    <property type="match status" value="1"/>
</dbReference>
<dbReference type="PROSITE" id="PS50002">
    <property type="entry name" value="SH3"/>
    <property type="match status" value="1"/>
</dbReference>
<dbReference type="Gene3D" id="3.90.1290.10">
    <property type="entry name" value="Plakin repeat"/>
    <property type="match status" value="2"/>
</dbReference>
<dbReference type="FunFam" id="3.90.1290.10:FF:000001">
    <property type="entry name" value="Plectin a"/>
    <property type="match status" value="1"/>
</dbReference>
<comment type="subcellular location">
    <subcellularLocation>
        <location evidence="2">Cell junction</location>
        <location evidence="2">Desmosome</location>
    </subcellularLocation>
    <subcellularLocation>
        <location evidence="1">Cytoplasm</location>
    </subcellularLocation>
</comment>
<dbReference type="Ensembl" id="ENSECRT00000029425.1">
    <property type="protein sequence ID" value="ENSECRP00000028813.1"/>
    <property type="gene ID" value="ENSECRG00000019507.1"/>
</dbReference>